<dbReference type="RefSeq" id="WP_147861733.1">
    <property type="nucleotide sequence ID" value="NZ_JBHULZ010000041.1"/>
</dbReference>
<proteinExistence type="predicted"/>
<gene>
    <name evidence="1" type="ORF">ACFSQ0_09625</name>
</gene>
<accession>A0ABW5SFU5</accession>
<organism evidence="1 2">
    <name type="scientific">Mesonia sediminis</name>
    <dbReference type="NCBI Taxonomy" id="1703946"/>
    <lineage>
        <taxon>Bacteria</taxon>
        <taxon>Pseudomonadati</taxon>
        <taxon>Bacteroidota</taxon>
        <taxon>Flavobacteriia</taxon>
        <taxon>Flavobacteriales</taxon>
        <taxon>Flavobacteriaceae</taxon>
        <taxon>Mesonia</taxon>
    </lineage>
</organism>
<sequence length="102" mass="12122">MFIFNITVNIQEDIQEAWVDWVKHTYMPRMLSLDTFSKAVMTRVLVEEEMGGYTYSIQYTVPNKTKLESFRAKNKNPLGETPMLFKDKFVYFTTELHIIDEQ</sequence>
<dbReference type="InterPro" id="IPR025563">
    <property type="entry name" value="DUF4286"/>
</dbReference>
<evidence type="ECO:0000313" key="1">
    <source>
        <dbReference type="EMBL" id="MFD2698250.1"/>
    </source>
</evidence>
<keyword evidence="2" id="KW-1185">Reference proteome</keyword>
<comment type="caution">
    <text evidence="1">The sequence shown here is derived from an EMBL/GenBank/DDBJ whole genome shotgun (WGS) entry which is preliminary data.</text>
</comment>
<reference evidence="2" key="1">
    <citation type="journal article" date="2019" name="Int. J. Syst. Evol. Microbiol.">
        <title>The Global Catalogue of Microorganisms (GCM) 10K type strain sequencing project: providing services to taxonomists for standard genome sequencing and annotation.</title>
        <authorList>
            <consortium name="The Broad Institute Genomics Platform"/>
            <consortium name="The Broad Institute Genome Sequencing Center for Infectious Disease"/>
            <person name="Wu L."/>
            <person name="Ma J."/>
        </authorList>
    </citation>
    <scope>NUCLEOTIDE SEQUENCE [LARGE SCALE GENOMIC DNA]</scope>
    <source>
        <strain evidence="2">KCTC 42255</strain>
    </source>
</reference>
<protein>
    <submittedName>
        <fullName evidence="1">DUF4286 family protein</fullName>
    </submittedName>
</protein>
<dbReference type="Proteomes" id="UP001597357">
    <property type="component" value="Unassembled WGS sequence"/>
</dbReference>
<dbReference type="EMBL" id="JBHULZ010000041">
    <property type="protein sequence ID" value="MFD2698250.1"/>
    <property type="molecule type" value="Genomic_DNA"/>
</dbReference>
<dbReference type="Pfam" id="PF14114">
    <property type="entry name" value="DUF4286"/>
    <property type="match status" value="1"/>
</dbReference>
<name>A0ABW5SFU5_9FLAO</name>
<evidence type="ECO:0000313" key="2">
    <source>
        <dbReference type="Proteomes" id="UP001597357"/>
    </source>
</evidence>